<gene>
    <name evidence="2" type="ORF">JY651_27455</name>
</gene>
<evidence type="ECO:0000313" key="2">
    <source>
        <dbReference type="EMBL" id="QSQ19084.1"/>
    </source>
</evidence>
<feature type="compositionally biased region" description="Polar residues" evidence="1">
    <location>
        <begin position="31"/>
        <end position="43"/>
    </location>
</feature>
<dbReference type="PROSITE" id="PS00018">
    <property type="entry name" value="EF_HAND_1"/>
    <property type="match status" value="1"/>
</dbReference>
<sequence>MSTITSHTRAALSLSFQRTSVETSSSRVSLHDSQGTSKVSRCGTSSVDHFAPGGCFPSPVGGPQQGGLEETLSQLFQEMANFFQSLTDLLGQSGQVGCQPRPPPDCTPPPHPRCPPRPPHCEPHGKEGKTWDVFFDAKSGTKTAQKSPIVLDLNGNGKADITGSNIKGNGKLEGKTVKGFDLDPSNRQWTTKSVQRRPGNGAPALPAGTKVEVFDAKGNKVKTLDASALNKSKGKSGDMGLGLSKDMRAEFRGPDGKLVGELKTDKQKNQLMYHFGNVNENEWTQAWDSKTGGDGILAWDVDGDGKITSGKEIFGHVDLDGTNRFSNGYEKLAKYFDKDGNGRVEGSELQGLKIWEDRNGDGVTDKGELVDLGSRGIQRLSTRFNAEDMSSTFRHG</sequence>
<dbReference type="Proteomes" id="UP000662747">
    <property type="component" value="Chromosome"/>
</dbReference>
<proteinExistence type="predicted"/>
<feature type="region of interest" description="Disordered" evidence="1">
    <location>
        <begin position="16"/>
        <end position="43"/>
    </location>
</feature>
<dbReference type="PANTHER" id="PTHR39431">
    <property type="entry name" value="FRPA/C-RELATED PROTEIN"/>
    <property type="match status" value="1"/>
</dbReference>
<keyword evidence="3" id="KW-1185">Reference proteome</keyword>
<accession>A0ABX7NNP2</accession>
<dbReference type="EMBL" id="CP071090">
    <property type="protein sequence ID" value="QSQ19084.1"/>
    <property type="molecule type" value="Genomic_DNA"/>
</dbReference>
<name>A0ABX7NNP2_9BACT</name>
<dbReference type="PANTHER" id="PTHR39431:SF1">
    <property type="entry name" value="FRPA_C-RELATED PROTEIN"/>
    <property type="match status" value="1"/>
</dbReference>
<feature type="compositionally biased region" description="Low complexity" evidence="1">
    <location>
        <begin position="18"/>
        <end position="28"/>
    </location>
</feature>
<reference evidence="2 3" key="1">
    <citation type="submission" date="2021-02" db="EMBL/GenBank/DDBJ databases">
        <title>De Novo genome assembly of isolated myxobacteria.</title>
        <authorList>
            <person name="Stevens D.C."/>
        </authorList>
    </citation>
    <scope>NUCLEOTIDE SEQUENCE [LARGE SCALE GENOMIC DNA]</scope>
    <source>
        <strain evidence="3">SCPEA02</strain>
    </source>
</reference>
<evidence type="ECO:0000256" key="1">
    <source>
        <dbReference type="SAM" id="MobiDB-lite"/>
    </source>
</evidence>
<protein>
    <submittedName>
        <fullName evidence="2">Uncharacterized protein</fullName>
    </submittedName>
</protein>
<organism evidence="2 3">
    <name type="scientific">Pyxidicoccus parkwayensis</name>
    <dbReference type="NCBI Taxonomy" id="2813578"/>
    <lineage>
        <taxon>Bacteria</taxon>
        <taxon>Pseudomonadati</taxon>
        <taxon>Myxococcota</taxon>
        <taxon>Myxococcia</taxon>
        <taxon>Myxococcales</taxon>
        <taxon>Cystobacterineae</taxon>
        <taxon>Myxococcaceae</taxon>
        <taxon>Pyxidicoccus</taxon>
    </lineage>
</organism>
<evidence type="ECO:0000313" key="3">
    <source>
        <dbReference type="Proteomes" id="UP000662747"/>
    </source>
</evidence>
<dbReference type="InterPro" id="IPR018247">
    <property type="entry name" value="EF_Hand_1_Ca_BS"/>
</dbReference>
<dbReference type="RefSeq" id="WP_206720672.1">
    <property type="nucleotide sequence ID" value="NZ_CP071090.1"/>
</dbReference>